<evidence type="ECO:0000256" key="1">
    <source>
        <dbReference type="PIRSR" id="PIRSR600760-2"/>
    </source>
</evidence>
<keyword evidence="1" id="KW-0460">Magnesium</keyword>
<comment type="cofactor">
    <cofactor evidence="1">
        <name>Mg(2+)</name>
        <dbReference type="ChEBI" id="CHEBI:18420"/>
    </cofactor>
</comment>
<dbReference type="STRING" id="329726.AM1_5941"/>
<dbReference type="GO" id="GO:0046872">
    <property type="term" value="F:metal ion binding"/>
    <property type="evidence" value="ECO:0007669"/>
    <property type="project" value="UniProtKB-KW"/>
</dbReference>
<dbReference type="Gene3D" id="3.30.540.10">
    <property type="entry name" value="Fructose-1,6-Bisphosphatase, subunit A, domain 1"/>
    <property type="match status" value="1"/>
</dbReference>
<accession>B0C1P7</accession>
<keyword evidence="1" id="KW-0479">Metal-binding</keyword>
<name>B0C1P7_ACAM1</name>
<keyword evidence="3" id="KW-1185">Reference proteome</keyword>
<evidence type="ECO:0000313" key="3">
    <source>
        <dbReference type="Proteomes" id="UP000000268"/>
    </source>
</evidence>
<feature type="binding site" evidence="1">
    <location>
        <position position="76"/>
    </location>
    <ligand>
        <name>Mg(2+)</name>
        <dbReference type="ChEBI" id="CHEBI:18420"/>
        <label>1</label>
        <note>catalytic</note>
    </ligand>
</feature>
<evidence type="ECO:0000313" key="2">
    <source>
        <dbReference type="EMBL" id="ABW30881.1"/>
    </source>
</evidence>
<reference evidence="2 3" key="1">
    <citation type="journal article" date="2008" name="Proc. Natl. Acad. Sci. U.S.A.">
        <title>Niche adaptation and genome expansion in the chlorophyll d-producing cyanobacterium Acaryochloris marina.</title>
        <authorList>
            <person name="Swingley W.D."/>
            <person name="Chen M."/>
            <person name="Cheung P.C."/>
            <person name="Conrad A.L."/>
            <person name="Dejesa L.C."/>
            <person name="Hao J."/>
            <person name="Honchak B.M."/>
            <person name="Karbach L.E."/>
            <person name="Kurdoglu A."/>
            <person name="Lahiri S."/>
            <person name="Mastrian S.D."/>
            <person name="Miyashita H."/>
            <person name="Page L."/>
            <person name="Ramakrishna P."/>
            <person name="Satoh S."/>
            <person name="Sattley W.M."/>
            <person name="Shimada Y."/>
            <person name="Taylor H.L."/>
            <person name="Tomo T."/>
            <person name="Tsuchiya T."/>
            <person name="Wang Z.T."/>
            <person name="Raymond J."/>
            <person name="Mimuro M."/>
            <person name="Blankenship R.E."/>
            <person name="Touchman J.W."/>
        </authorList>
    </citation>
    <scope>NUCLEOTIDE SEQUENCE [LARGE SCALE GENOMIC DNA]</scope>
    <source>
        <strain evidence="3">MBIC 11017</strain>
    </source>
</reference>
<proteinExistence type="predicted"/>
<dbReference type="Gene3D" id="3.40.190.80">
    <property type="match status" value="1"/>
</dbReference>
<organism evidence="2 3">
    <name type="scientific">Acaryochloris marina (strain MBIC 11017)</name>
    <dbReference type="NCBI Taxonomy" id="329726"/>
    <lineage>
        <taxon>Bacteria</taxon>
        <taxon>Bacillati</taxon>
        <taxon>Cyanobacteriota</taxon>
        <taxon>Cyanophyceae</taxon>
        <taxon>Acaryochloridales</taxon>
        <taxon>Acaryochloridaceae</taxon>
        <taxon>Acaryochloris</taxon>
    </lineage>
</organism>
<dbReference type="AlphaFoldDB" id="B0C1P7"/>
<dbReference type="RefSeq" id="WP_012166083.1">
    <property type="nucleotide sequence ID" value="NC_009925.1"/>
</dbReference>
<feature type="binding site" evidence="1">
    <location>
        <position position="105"/>
    </location>
    <ligand>
        <name>Mg(2+)</name>
        <dbReference type="ChEBI" id="CHEBI:18420"/>
        <label>1</label>
        <note>catalytic</note>
    </ligand>
</feature>
<protein>
    <submittedName>
        <fullName evidence="2">Inositol monophosphatase family protein</fullName>
    </submittedName>
</protein>
<dbReference type="Pfam" id="PF00459">
    <property type="entry name" value="Inositol_P"/>
    <property type="match status" value="1"/>
</dbReference>
<dbReference type="eggNOG" id="COG0483">
    <property type="taxonomic scope" value="Bacteria"/>
</dbReference>
<dbReference type="InterPro" id="IPR000760">
    <property type="entry name" value="Inositol_monophosphatase-like"/>
</dbReference>
<feature type="binding site" evidence="1">
    <location>
        <position position="103"/>
    </location>
    <ligand>
        <name>Mg(2+)</name>
        <dbReference type="ChEBI" id="CHEBI:18420"/>
        <label>1</label>
        <note>catalytic</note>
    </ligand>
</feature>
<dbReference type="Proteomes" id="UP000000268">
    <property type="component" value="Chromosome"/>
</dbReference>
<gene>
    <name evidence="2" type="ordered locus">AM1_5941</name>
</gene>
<dbReference type="CDD" id="cd01637">
    <property type="entry name" value="IMPase_like"/>
    <property type="match status" value="1"/>
</dbReference>
<dbReference type="EMBL" id="CP000828">
    <property type="protein sequence ID" value="ABW30881.1"/>
    <property type="molecule type" value="Genomic_DNA"/>
</dbReference>
<feature type="binding site" evidence="1">
    <location>
        <position position="231"/>
    </location>
    <ligand>
        <name>Mg(2+)</name>
        <dbReference type="ChEBI" id="CHEBI:18420"/>
        <label>1</label>
        <note>catalytic</note>
    </ligand>
</feature>
<sequence length="293" mass="31815">MSNSPTPRQILETLLPPLRLAAAYSKNIQSVIAACPEKTDQQNHFGAALSDADLSIQTFVEVALLGAYPQIRFYGEEYEKTANTKYFRSIDLGPEGDYLVTLDPIDGTRFYLDGHDNYQIIVGVLNHDEYEAVLAISPAQDCYYYALRGVGTFSGPLDASLDQCQKLQIENPKPLIYLGWGLSDQIPDVGPAYQINDLKTAYSDEQFAPNINAILKGELAGAILESGKFIDGAAIAFLAQEAGCIVTTLTGEPMPPLHTSQNYQRPGLIVATSATVHQDLLQVVAKTLLVSAG</sequence>
<dbReference type="SUPFAM" id="SSF56655">
    <property type="entry name" value="Carbohydrate phosphatase"/>
    <property type="match status" value="1"/>
</dbReference>
<dbReference type="KEGG" id="amr:AM1_5941"/>
<dbReference type="HOGENOM" id="CLU_975908_0_0_3"/>
<feature type="binding site" evidence="1">
    <location>
        <position position="106"/>
    </location>
    <ligand>
        <name>Mg(2+)</name>
        <dbReference type="ChEBI" id="CHEBI:18420"/>
        <label>1</label>
        <note>catalytic</note>
    </ligand>
</feature>